<accession>A0A6V7VW08</accession>
<protein>
    <submittedName>
        <fullName evidence="1">Uncharacterized protein</fullName>
    </submittedName>
</protein>
<dbReference type="Proteomes" id="UP000580250">
    <property type="component" value="Unassembled WGS sequence"/>
</dbReference>
<organism evidence="1 2">
    <name type="scientific">Meloidogyne enterolobii</name>
    <name type="common">Root-knot nematode worm</name>
    <name type="synonym">Meloidogyne mayaguensis</name>
    <dbReference type="NCBI Taxonomy" id="390850"/>
    <lineage>
        <taxon>Eukaryota</taxon>
        <taxon>Metazoa</taxon>
        <taxon>Ecdysozoa</taxon>
        <taxon>Nematoda</taxon>
        <taxon>Chromadorea</taxon>
        <taxon>Rhabditida</taxon>
        <taxon>Tylenchina</taxon>
        <taxon>Tylenchomorpha</taxon>
        <taxon>Tylenchoidea</taxon>
        <taxon>Meloidogynidae</taxon>
        <taxon>Meloidogyninae</taxon>
        <taxon>Meloidogyne</taxon>
    </lineage>
</organism>
<dbReference type="AlphaFoldDB" id="A0A6V7VW08"/>
<dbReference type="EMBL" id="CAJEWN010000333">
    <property type="protein sequence ID" value="CAD2178972.1"/>
    <property type="molecule type" value="Genomic_DNA"/>
</dbReference>
<dbReference type="OrthoDB" id="5839379at2759"/>
<gene>
    <name evidence="1" type="ORF">MENT_LOCUS30953</name>
</gene>
<dbReference type="InterPro" id="IPR036397">
    <property type="entry name" value="RNaseH_sf"/>
</dbReference>
<proteinExistence type="predicted"/>
<dbReference type="Gene3D" id="3.30.420.10">
    <property type="entry name" value="Ribonuclease H-like superfamily/Ribonuclease H"/>
    <property type="match status" value="1"/>
</dbReference>
<comment type="caution">
    <text evidence="1">The sequence shown here is derived from an EMBL/GenBank/DDBJ whole genome shotgun (WGS) entry which is preliminary data.</text>
</comment>
<evidence type="ECO:0000313" key="2">
    <source>
        <dbReference type="Proteomes" id="UP000580250"/>
    </source>
</evidence>
<name>A0A6V7VW08_MELEN</name>
<evidence type="ECO:0000313" key="1">
    <source>
        <dbReference type="EMBL" id="CAD2178972.1"/>
    </source>
</evidence>
<sequence length="216" mass="24709">MLKRSTASNWTWPERLPYLIFAYNSTPSETTGFSPYNLILGKPPNLPFEEMSLAVNPLYTIDDETYIQLFRENLVQLIDKAKENSEKAQGKSKIWYDSQPKVTANKFKIGDRVMVIFPGKNRNAPHKKLLWNHFGPYKIIEMNESSATLTPVDKSNEKIKVPLERLIRVPPGVPDVATLPRGKNPFKNILKSILLAGIEEFRITAKTLRGKIKRKI</sequence>
<reference evidence="1 2" key="1">
    <citation type="submission" date="2020-08" db="EMBL/GenBank/DDBJ databases">
        <authorList>
            <person name="Koutsovoulos G."/>
            <person name="Danchin GJ E."/>
        </authorList>
    </citation>
    <scope>NUCLEOTIDE SEQUENCE [LARGE SCALE GENOMIC DNA]</scope>
</reference>
<dbReference type="GO" id="GO:0003676">
    <property type="term" value="F:nucleic acid binding"/>
    <property type="evidence" value="ECO:0007669"/>
    <property type="project" value="InterPro"/>
</dbReference>